<proteinExistence type="predicted"/>
<protein>
    <recommendedName>
        <fullName evidence="4">Glutamine amidotransferase domain-containing protein</fullName>
    </recommendedName>
</protein>
<organism evidence="2 3">
    <name type="scientific">Defluviicoccus vanus</name>
    <dbReference type="NCBI Taxonomy" id="111831"/>
    <lineage>
        <taxon>Bacteria</taxon>
        <taxon>Pseudomonadati</taxon>
        <taxon>Pseudomonadota</taxon>
        <taxon>Alphaproteobacteria</taxon>
        <taxon>Rhodospirillales</taxon>
        <taxon>Rhodospirillaceae</taxon>
        <taxon>Defluviicoccus</taxon>
    </lineage>
</organism>
<accession>A0A7H1N6D0</accession>
<dbReference type="PANTHER" id="PTHR37947">
    <property type="entry name" value="BLL2462 PROTEIN"/>
    <property type="match status" value="1"/>
</dbReference>
<keyword evidence="1" id="KW-0472">Membrane</keyword>
<dbReference type="SUPFAM" id="SSF52317">
    <property type="entry name" value="Class I glutamine amidotransferase-like"/>
    <property type="match status" value="1"/>
</dbReference>
<dbReference type="EMBL" id="CP053923">
    <property type="protein sequence ID" value="QNT71266.1"/>
    <property type="molecule type" value="Genomic_DNA"/>
</dbReference>
<gene>
    <name evidence="2" type="ORF">HQ394_10810</name>
</gene>
<evidence type="ECO:0000313" key="2">
    <source>
        <dbReference type="EMBL" id="QNT71266.1"/>
    </source>
</evidence>
<feature type="transmembrane region" description="Helical" evidence="1">
    <location>
        <begin position="659"/>
        <end position="678"/>
    </location>
</feature>
<reference evidence="2 3" key="1">
    <citation type="submission" date="2020-05" db="EMBL/GenBank/DDBJ databases">
        <title>Complete closed genome sequence of Defluviicoccus vanus.</title>
        <authorList>
            <person name="Bessarab I."/>
            <person name="Arumugam K."/>
            <person name="Maszenan A.M."/>
            <person name="Seviour R.J."/>
            <person name="Williams R.B."/>
        </authorList>
    </citation>
    <scope>NUCLEOTIDE SEQUENCE [LARGE SCALE GENOMIC DNA]</scope>
    <source>
        <strain evidence="2 3">Ben 114</strain>
    </source>
</reference>
<evidence type="ECO:0000256" key="1">
    <source>
        <dbReference type="SAM" id="Phobius"/>
    </source>
</evidence>
<feature type="transmembrane region" description="Helical" evidence="1">
    <location>
        <begin position="30"/>
        <end position="49"/>
    </location>
</feature>
<dbReference type="Gene3D" id="3.40.50.880">
    <property type="match status" value="1"/>
</dbReference>
<feature type="transmembrane region" description="Helical" evidence="1">
    <location>
        <begin position="6"/>
        <end position="23"/>
    </location>
</feature>
<keyword evidence="1" id="KW-0812">Transmembrane</keyword>
<sequence>MLPPWLLAGAAAVALVLLGWALFQGGRGVWLRALSFLVLFVVLFDPRLVREERTPRQDVALVVVDDSPSQRTPQRQALTAQALAAVQAQLARFKGVDTRIVRAAADSSGGETRLFGAIEHALPEDAAGRLAGLLLITDGQVHDVPATTPHWLTAPVHALLTGAADEFDRRLTIVEAPAYGLVGTTAEVKVRVEDLGVKPGKEPVSLRIHVDGEERPPMLMAPGEEQTAPLPLDHAGPAVLELAVDGAPGEVSPVNNYAAVVVNAVRDRLRVLLVSGQPHPGERVWRNLLKSDPSVDLVHFTILRPPEKDDATPLKELSLIVFPVQELFERRLADFDLVVFDRYALRGVLPVPYYDRIADYVRGGGALLLAVGPEFAGERSLAHTSLGNILPAAPTGRILERAFLPQVTPVGRRHPVASDLPGAAPADDSDTTADPAWGHWFRAIEAESHGGEALLQGPGANPLLLVDRVDKGRVALLLSDQIWLWARGYEGGGPHGELLRRLAHWLMKEPELEEESLTAGVVSGRLSVQRRSLSAGDREVTVTSPSGQEQRLTLADGADGLAHGEVPVDEQGLWRVTDGDRTALAAAGRINPPEQRDLRTTAERLAPLVAATKGGINWLASGTPEVRRIEKGDQAAGSNWIGLVRNRAYTVTGVRQVSLVPVLLALALALFAFAGAWWREGR</sequence>
<dbReference type="PANTHER" id="PTHR37947:SF1">
    <property type="entry name" value="BLL2462 PROTEIN"/>
    <property type="match status" value="1"/>
</dbReference>
<evidence type="ECO:0000313" key="3">
    <source>
        <dbReference type="Proteomes" id="UP000516369"/>
    </source>
</evidence>
<keyword evidence="3" id="KW-1185">Reference proteome</keyword>
<evidence type="ECO:0008006" key="4">
    <source>
        <dbReference type="Google" id="ProtNLM"/>
    </source>
</evidence>
<dbReference type="KEGG" id="dvn:HQ394_10810"/>
<dbReference type="AlphaFoldDB" id="A0A7H1N6D0"/>
<name>A0A7H1N6D0_9PROT</name>
<keyword evidence="1" id="KW-1133">Transmembrane helix</keyword>
<dbReference type="Proteomes" id="UP000516369">
    <property type="component" value="Chromosome"/>
</dbReference>
<dbReference type="InterPro" id="IPR029062">
    <property type="entry name" value="Class_I_gatase-like"/>
</dbReference>